<keyword evidence="9" id="KW-1185">Reference proteome</keyword>
<comment type="caution">
    <text evidence="8">The sequence shown here is derived from an EMBL/GenBank/DDBJ whole genome shotgun (WGS) entry which is preliminary data.</text>
</comment>
<feature type="region of interest" description="Disordered" evidence="6">
    <location>
        <begin position="1641"/>
        <end position="1661"/>
    </location>
</feature>
<evidence type="ECO:0000256" key="3">
    <source>
        <dbReference type="ARBA" id="ARBA00022806"/>
    </source>
</evidence>
<organism evidence="8 9">
    <name type="scientific">Marasmius crinis-equi</name>
    <dbReference type="NCBI Taxonomy" id="585013"/>
    <lineage>
        <taxon>Eukaryota</taxon>
        <taxon>Fungi</taxon>
        <taxon>Dikarya</taxon>
        <taxon>Basidiomycota</taxon>
        <taxon>Agaricomycotina</taxon>
        <taxon>Agaricomycetes</taxon>
        <taxon>Agaricomycetidae</taxon>
        <taxon>Agaricales</taxon>
        <taxon>Marasmiineae</taxon>
        <taxon>Marasmiaceae</taxon>
        <taxon>Marasmius</taxon>
    </lineage>
</organism>
<feature type="compositionally biased region" description="Acidic residues" evidence="6">
    <location>
        <begin position="1641"/>
        <end position="1652"/>
    </location>
</feature>
<dbReference type="InterPro" id="IPR027417">
    <property type="entry name" value="P-loop_NTPase"/>
</dbReference>
<feature type="binding site" evidence="5">
    <location>
        <begin position="242"/>
        <end position="249"/>
    </location>
    <ligand>
        <name>ATP</name>
        <dbReference type="ChEBI" id="CHEBI:30616"/>
    </ligand>
</feature>
<dbReference type="EMBL" id="JBAHYK010000467">
    <property type="protein sequence ID" value="KAL0573766.1"/>
    <property type="molecule type" value="Genomic_DNA"/>
</dbReference>
<accession>A0ABR3FER0</accession>
<keyword evidence="3 5" id="KW-0347">Helicase</keyword>
<evidence type="ECO:0000256" key="5">
    <source>
        <dbReference type="PROSITE-ProRule" id="PRU00560"/>
    </source>
</evidence>
<dbReference type="InterPro" id="IPR014016">
    <property type="entry name" value="UvrD-like_ATP-bd"/>
</dbReference>
<proteinExistence type="predicted"/>
<dbReference type="SUPFAM" id="SSF52540">
    <property type="entry name" value="P-loop containing nucleoside triphosphate hydrolases"/>
    <property type="match status" value="1"/>
</dbReference>
<gene>
    <name evidence="8" type="ORF">V5O48_008193</name>
</gene>
<evidence type="ECO:0000313" key="8">
    <source>
        <dbReference type="EMBL" id="KAL0573766.1"/>
    </source>
</evidence>
<dbReference type="InterPro" id="IPR039904">
    <property type="entry name" value="TRANK1"/>
</dbReference>
<keyword evidence="1 5" id="KW-0547">Nucleotide-binding</keyword>
<name>A0ABR3FER0_9AGAR</name>
<dbReference type="Pfam" id="PF00580">
    <property type="entry name" value="UvrD-helicase"/>
    <property type="match status" value="1"/>
</dbReference>
<evidence type="ECO:0000259" key="7">
    <source>
        <dbReference type="PROSITE" id="PS51198"/>
    </source>
</evidence>
<dbReference type="PROSITE" id="PS50096">
    <property type="entry name" value="IQ"/>
    <property type="match status" value="1"/>
</dbReference>
<dbReference type="PANTHER" id="PTHR21529:SF4">
    <property type="entry name" value="TPR AND ANKYRIN REPEAT-CONTAINING PROTEIN 1"/>
    <property type="match status" value="1"/>
</dbReference>
<keyword evidence="4 5" id="KW-0067">ATP-binding</keyword>
<evidence type="ECO:0000256" key="4">
    <source>
        <dbReference type="ARBA" id="ARBA00022840"/>
    </source>
</evidence>
<dbReference type="InterPro" id="IPR014017">
    <property type="entry name" value="DNA_helicase_UvrD-like_C"/>
</dbReference>
<dbReference type="PANTHER" id="PTHR21529">
    <property type="entry name" value="MAMMARY TURMOR VIRUS RECEPTOR HOMOLOG 1, 2 MTVR1, 2"/>
    <property type="match status" value="1"/>
</dbReference>
<evidence type="ECO:0000256" key="2">
    <source>
        <dbReference type="ARBA" id="ARBA00022801"/>
    </source>
</evidence>
<feature type="domain" description="UvrD-like helicase ATP-binding" evidence="7">
    <location>
        <begin position="221"/>
        <end position="584"/>
    </location>
</feature>
<evidence type="ECO:0000256" key="6">
    <source>
        <dbReference type="SAM" id="MobiDB-lite"/>
    </source>
</evidence>
<sequence length="1851" mass="209855">MNADAALPSVMPLKASLHFDNADGFGEWRIYISTRANRDLRDARCKDPKLFTIIVKKIKELSNGHFSDDNQKRLNHSSVEVPIFEAKMTRDTRLVYQVDCVQESEEENRECQTLKIFGIYTHAQLDKRLWSSLGNHLARKGREYHRRVIFRNRPMVTGDKVYYPASFPPVEREEMEDPSNLPTLPKEDLEELHSLLVLEKFVPFTHTLLSCILADLDVSYVPKLSSEEDDIVKHSQSCYVLGRSGTGKTATMMWKMFGIERAYEQMPDAVPSRPRQVFVTQSRSLAIRVEESFLKLTKALTTHGKSNKELVEIAKAKQETHEEEGLVDQDEEEEYRSTLPTRFSELRDEHFPLFVTFDKLCKLLEVDVFGEERSGNVQDVERSTGVLITYDVFLEKYWPHFSQDLTKGFDPSLVFSEIMGVIKGSEEACRSDERYLSRSAYEQLSTRMQATFATQRSRVYELFKQYLREKRLNGDYDSADRTHKLLTAFRGGVPTNLGQRFDYLYVDEVQDNLLIDALLMRLLCRNPTGLFWAGDTAQTISVGSSFRFNDLKSFLYRVEQESFKDEARPGEPQTFQLTTNYRSHSGILNCAHTVIELIVKFWPYSIDILQPGKGLVDGIKPVFFRGWDQSNVRYEQFLFKASSGNYIEFGAKQCILVRNEAARERLRQHVGDIGLIMTLYESKGLEFDDVLLFDFFEDSTVDLNQWRVVLNLIPPEDRNHVSTPRFEDSQHAGVNSELKFLYVAITRARKNMWIVDRSGRGEPMRLLWSSRTQIEDCTPETGVPDLAVSSTSEEWQETGRALFDRKQFFHAMKCYERAGMTREATIAEAYHLRVLARQMPKTTKKEDVIARAVAFRKAAKAFLACVGVTKQSSKDRLAYYRNAAEAFERAEDFKVAAETYVLAGEFGTAGSLYRQHGFFDEAVDVVKKYRARMPEEIAEKIIFVARLYYFKENKLKYVAFLASLFFGDGLIENDRAANELFDSVDEELEFCEDYDLDVAKATLLEAKGDLAGAAQLHMEEGRIMDAISLLLKDKDSEASQGKAAEYILDGFWGLGLFGFSPEKFARDPQVKNLSKMVLKLNTEKLTEVQREELEMFRAVLDNDKASLERLGSSFAKKQRNTAALLCLDHRFAHFPNIQVMSAAEITPVLQLFTTYIELLTNVASSSDACSRSGIQRLFNFKMTTQNVFLVAPSSFLHAAIMNGRTRIISSSDEGIMLNYADLLGCLQHKLKFQIRFRILEENNACYHAQAFIAPCLSNTVLGSCNRAWMDGFFEALYPPYYTLGMISCLRGSSIPEARRGVQVVKYWSQDTLSRPPPNTANTRGLILYLTDVLRAATISLTFDEGDKTTYLYNSAAASGCEARPIYLRLLPNGQQKSIFLDYLNAQQVTTRSSIITGLNFVKYVVNAQVHFDVSMLCHMVELTSAALIVAKSPLPFHSMTMPRSWLLMLFPKLDPTKPVNLVSPLEVVIIIGQLLNLIHAGLAVGYNERCGGPYRARIIQILNKLRNPDPRFKVHALYAKYADARHWGEIARMIQNPETSSTSSMDQTITIISAGQPREKPGHSLIKCSNFREIPVLLGQPAPFTSKLRADAPTFVPAVVQSRANLDTAIKPQDANSEEAEKEQEGGVDVVQEVAVEEVEVTQEETEAEAEESPARPPTEKEIAAAVKIQQTYRHHRRRRQPSSNARIAACREFFKQALAESSSIQWRSTRYKLLFLGAVPHAMVCLDSIDGWAKAQKQKNKKKLYKGSHEDIEANGKALTGIVQFLKNTRALIDNLEPKSKLHKKRDIVQLKNDVRDLKDLFARIRGAYPGALDEVNADLAVVVQSGIVGPVQAVSEVLKPSLNTEDIDG</sequence>
<evidence type="ECO:0000313" key="9">
    <source>
        <dbReference type="Proteomes" id="UP001465976"/>
    </source>
</evidence>
<dbReference type="Gene3D" id="3.40.50.300">
    <property type="entry name" value="P-loop containing nucleotide triphosphate hydrolases"/>
    <property type="match status" value="2"/>
</dbReference>
<protein>
    <recommendedName>
        <fullName evidence="7">UvrD-like helicase ATP-binding domain-containing protein</fullName>
    </recommendedName>
</protein>
<dbReference type="PROSITE" id="PS51198">
    <property type="entry name" value="UVRD_HELICASE_ATP_BIND"/>
    <property type="match status" value="1"/>
</dbReference>
<reference evidence="8 9" key="1">
    <citation type="submission" date="2024-02" db="EMBL/GenBank/DDBJ databases">
        <title>A draft genome for the cacao thread blight pathogen Marasmius crinis-equi.</title>
        <authorList>
            <person name="Cohen S.P."/>
            <person name="Baruah I.K."/>
            <person name="Amoako-Attah I."/>
            <person name="Bukari Y."/>
            <person name="Meinhardt L.W."/>
            <person name="Bailey B.A."/>
        </authorList>
    </citation>
    <scope>NUCLEOTIDE SEQUENCE [LARGE SCALE GENOMIC DNA]</scope>
    <source>
        <strain evidence="8 9">GH-76</strain>
    </source>
</reference>
<dbReference type="Pfam" id="PF13361">
    <property type="entry name" value="UvrD_C"/>
    <property type="match status" value="1"/>
</dbReference>
<evidence type="ECO:0000256" key="1">
    <source>
        <dbReference type="ARBA" id="ARBA00022741"/>
    </source>
</evidence>
<dbReference type="Proteomes" id="UP001465976">
    <property type="component" value="Unassembled WGS sequence"/>
</dbReference>
<keyword evidence="2 5" id="KW-0378">Hydrolase</keyword>